<dbReference type="AlphaFoldDB" id="A0A9Q1FSL8"/>
<dbReference type="EMBL" id="JAINUF010000004">
    <property type="protein sequence ID" value="KAJ8365259.1"/>
    <property type="molecule type" value="Genomic_DNA"/>
</dbReference>
<sequence>MGVLCMQTGQINSGSTAENRRLPRARVGPFRTEGESGDGRDGFLQSVSFSVLPKVNGNVHEVIMTRFCLPIMPGCLTARDKRKAPVGNG</sequence>
<reference evidence="2" key="1">
    <citation type="journal article" date="2023" name="Science">
        <title>Genome structures resolve the early diversification of teleost fishes.</title>
        <authorList>
            <person name="Parey E."/>
            <person name="Louis A."/>
            <person name="Montfort J."/>
            <person name="Bouchez O."/>
            <person name="Roques C."/>
            <person name="Iampietro C."/>
            <person name="Lluch J."/>
            <person name="Castinel A."/>
            <person name="Donnadieu C."/>
            <person name="Desvignes T."/>
            <person name="Floi Bucao C."/>
            <person name="Jouanno E."/>
            <person name="Wen M."/>
            <person name="Mejri S."/>
            <person name="Dirks R."/>
            <person name="Jansen H."/>
            <person name="Henkel C."/>
            <person name="Chen W.J."/>
            <person name="Zahm M."/>
            <person name="Cabau C."/>
            <person name="Klopp C."/>
            <person name="Thompson A.W."/>
            <person name="Robinson-Rechavi M."/>
            <person name="Braasch I."/>
            <person name="Lecointre G."/>
            <person name="Bobe J."/>
            <person name="Postlethwait J.H."/>
            <person name="Berthelot C."/>
            <person name="Roest Crollius H."/>
            <person name="Guiguen Y."/>
        </authorList>
    </citation>
    <scope>NUCLEOTIDE SEQUENCE</scope>
    <source>
        <strain evidence="2">WJC10195</strain>
    </source>
</reference>
<protein>
    <submittedName>
        <fullName evidence="2">Uncharacterized protein</fullName>
    </submittedName>
</protein>
<accession>A0A9Q1FSL8</accession>
<evidence type="ECO:0000256" key="1">
    <source>
        <dbReference type="SAM" id="MobiDB-lite"/>
    </source>
</evidence>
<feature type="compositionally biased region" description="Polar residues" evidence="1">
    <location>
        <begin position="7"/>
        <end position="17"/>
    </location>
</feature>
<evidence type="ECO:0000313" key="2">
    <source>
        <dbReference type="EMBL" id="KAJ8365259.1"/>
    </source>
</evidence>
<comment type="caution">
    <text evidence="2">The sequence shown here is derived from an EMBL/GenBank/DDBJ whole genome shotgun (WGS) entry which is preliminary data.</text>
</comment>
<dbReference type="Proteomes" id="UP001152622">
    <property type="component" value="Chromosome 4"/>
</dbReference>
<proteinExistence type="predicted"/>
<organism evidence="2 3">
    <name type="scientific">Synaphobranchus kaupii</name>
    <name type="common">Kaup's arrowtooth eel</name>
    <dbReference type="NCBI Taxonomy" id="118154"/>
    <lineage>
        <taxon>Eukaryota</taxon>
        <taxon>Metazoa</taxon>
        <taxon>Chordata</taxon>
        <taxon>Craniata</taxon>
        <taxon>Vertebrata</taxon>
        <taxon>Euteleostomi</taxon>
        <taxon>Actinopterygii</taxon>
        <taxon>Neopterygii</taxon>
        <taxon>Teleostei</taxon>
        <taxon>Anguilliformes</taxon>
        <taxon>Synaphobranchidae</taxon>
        <taxon>Synaphobranchus</taxon>
    </lineage>
</organism>
<gene>
    <name evidence="2" type="ORF">SKAU_G00140900</name>
</gene>
<name>A0A9Q1FSL8_SYNKA</name>
<evidence type="ECO:0000313" key="3">
    <source>
        <dbReference type="Proteomes" id="UP001152622"/>
    </source>
</evidence>
<keyword evidence="3" id="KW-1185">Reference proteome</keyword>
<feature type="region of interest" description="Disordered" evidence="1">
    <location>
        <begin position="1"/>
        <end position="39"/>
    </location>
</feature>